<proteinExistence type="predicted"/>
<reference evidence="1 2" key="1">
    <citation type="submission" date="2015-01" db="EMBL/GenBank/DDBJ databases">
        <title>Evolution of Trichinella species and genotypes.</title>
        <authorList>
            <person name="Korhonen P.K."/>
            <person name="Edoardo P."/>
            <person name="Giuseppe L.R."/>
            <person name="Gasser R.B."/>
        </authorList>
    </citation>
    <scope>NUCLEOTIDE SEQUENCE [LARGE SCALE GENOMIC DNA]</scope>
    <source>
        <strain evidence="1">ISS37</strain>
    </source>
</reference>
<comment type="caution">
    <text evidence="1">The sequence shown here is derived from an EMBL/GenBank/DDBJ whole genome shotgun (WGS) entry which is preliminary data.</text>
</comment>
<protein>
    <submittedName>
        <fullName evidence="1">Uncharacterized protein</fullName>
    </submittedName>
</protein>
<organism evidence="1 2">
    <name type="scientific">Trichinella nelsoni</name>
    <dbReference type="NCBI Taxonomy" id="6336"/>
    <lineage>
        <taxon>Eukaryota</taxon>
        <taxon>Metazoa</taxon>
        <taxon>Ecdysozoa</taxon>
        <taxon>Nematoda</taxon>
        <taxon>Enoplea</taxon>
        <taxon>Dorylaimia</taxon>
        <taxon>Trichinellida</taxon>
        <taxon>Trichinellidae</taxon>
        <taxon>Trichinella</taxon>
    </lineage>
</organism>
<dbReference type="Proteomes" id="UP000054630">
    <property type="component" value="Unassembled WGS sequence"/>
</dbReference>
<gene>
    <name evidence="1" type="ORF">T07_14071</name>
</gene>
<dbReference type="AlphaFoldDB" id="A0A0V0SIS1"/>
<evidence type="ECO:0000313" key="2">
    <source>
        <dbReference type="Proteomes" id="UP000054630"/>
    </source>
</evidence>
<sequence length="95" mass="10781">MISHVRIERSDSIDNQHSIGSMTNYNMTIHMHCIGNMGSIETLPNGIKRKISQKCKRNYENVLPPEQNSSASGANQLHLYANTIDSLVKQLTWLR</sequence>
<evidence type="ECO:0000313" key="1">
    <source>
        <dbReference type="EMBL" id="KRX26768.1"/>
    </source>
</evidence>
<dbReference type="OrthoDB" id="10269983at2759"/>
<name>A0A0V0SIS1_9BILA</name>
<dbReference type="EMBL" id="JYDL01000006">
    <property type="protein sequence ID" value="KRX26768.1"/>
    <property type="molecule type" value="Genomic_DNA"/>
</dbReference>
<keyword evidence="2" id="KW-1185">Reference proteome</keyword>
<accession>A0A0V0SIS1</accession>